<dbReference type="eggNOG" id="ENOG5033CXE">
    <property type="taxonomic scope" value="Bacteria"/>
</dbReference>
<evidence type="ECO:0000313" key="1">
    <source>
        <dbReference type="EMBL" id="ETX27100.1"/>
    </source>
</evidence>
<reference evidence="1 2" key="1">
    <citation type="submission" date="2014-01" db="EMBL/GenBank/DDBJ databases">
        <title>Roseivivax isoporae LMG 25204 Genome Sequencing.</title>
        <authorList>
            <person name="Lai Q."/>
            <person name="Li G."/>
            <person name="Shao Z."/>
        </authorList>
    </citation>
    <scope>NUCLEOTIDE SEQUENCE [LARGE SCALE GENOMIC DNA]</scope>
    <source>
        <strain evidence="1 2">LMG 25204</strain>
    </source>
</reference>
<dbReference type="RefSeq" id="WP_051492181.1">
    <property type="nucleotide sequence ID" value="NZ_JAME01000041.1"/>
</dbReference>
<dbReference type="OrthoDB" id="7862430at2"/>
<dbReference type="EMBL" id="JAME01000041">
    <property type="protein sequence ID" value="ETX27100.1"/>
    <property type="molecule type" value="Genomic_DNA"/>
</dbReference>
<dbReference type="Proteomes" id="UP000023430">
    <property type="component" value="Unassembled WGS sequence"/>
</dbReference>
<proteinExistence type="predicted"/>
<organism evidence="1 2">
    <name type="scientific">Roseivivax isoporae LMG 25204</name>
    <dbReference type="NCBI Taxonomy" id="1449351"/>
    <lineage>
        <taxon>Bacteria</taxon>
        <taxon>Pseudomonadati</taxon>
        <taxon>Pseudomonadota</taxon>
        <taxon>Alphaproteobacteria</taxon>
        <taxon>Rhodobacterales</taxon>
        <taxon>Roseobacteraceae</taxon>
        <taxon>Roseivivax</taxon>
    </lineage>
</organism>
<evidence type="ECO:0000313" key="2">
    <source>
        <dbReference type="Proteomes" id="UP000023430"/>
    </source>
</evidence>
<comment type="caution">
    <text evidence="1">The sequence shown here is derived from an EMBL/GenBank/DDBJ whole genome shotgun (WGS) entry which is preliminary data.</text>
</comment>
<name>X7F2U0_9RHOB</name>
<accession>X7F2U0</accession>
<protein>
    <submittedName>
        <fullName evidence="1">Uncharacterized protein</fullName>
    </submittedName>
</protein>
<dbReference type="AlphaFoldDB" id="X7F2U0"/>
<gene>
    <name evidence="1" type="ORF">RISW2_16665</name>
</gene>
<keyword evidence="2" id="KW-1185">Reference proteome</keyword>
<sequence>MTLATGTKTHPVAVSVDGLRYTPEAEAFDALVTLDTDEGRMRVPGRFAAPLDTSEEEAIAGLKADALRSLDRPCALRSRLRPRVRDTAPEDVLPLHQRIAHFFWNRAA</sequence>